<dbReference type="PROSITE" id="PS51354">
    <property type="entry name" value="GLUTAREDOXIN_2"/>
    <property type="match status" value="1"/>
</dbReference>
<feature type="region of interest" description="Disordered" evidence="1">
    <location>
        <begin position="92"/>
        <end position="131"/>
    </location>
</feature>
<dbReference type="EMBL" id="HBEQ01005767">
    <property type="protein sequence ID" value="CAD8517128.1"/>
    <property type="molecule type" value="Transcribed_RNA"/>
</dbReference>
<dbReference type="PRINTS" id="PR00160">
    <property type="entry name" value="GLUTAREDOXIN"/>
</dbReference>
<dbReference type="CDD" id="cd04371">
    <property type="entry name" value="DEP"/>
    <property type="match status" value="1"/>
</dbReference>
<dbReference type="Pfam" id="PF04784">
    <property type="entry name" value="DUF547"/>
    <property type="match status" value="1"/>
</dbReference>
<dbReference type="InterPro" id="IPR014025">
    <property type="entry name" value="Glutaredoxin_subgr"/>
</dbReference>
<dbReference type="PROSITE" id="PS50186">
    <property type="entry name" value="DEP"/>
    <property type="match status" value="1"/>
</dbReference>
<dbReference type="AlphaFoldDB" id="A0A7S0IBX4"/>
<feature type="domain" description="DEP" evidence="2">
    <location>
        <begin position="153"/>
        <end position="238"/>
    </location>
</feature>
<protein>
    <recommendedName>
        <fullName evidence="2">DEP domain-containing protein</fullName>
    </recommendedName>
</protein>
<dbReference type="InterPro" id="IPR002109">
    <property type="entry name" value="Glutaredoxin"/>
</dbReference>
<dbReference type="PANTHER" id="PTHR46361">
    <property type="entry name" value="ELECTRON CARRIER/ PROTEIN DISULFIDE OXIDOREDUCTASE"/>
    <property type="match status" value="1"/>
</dbReference>
<organism evidence="3">
    <name type="scientific">Micromonas pusilla</name>
    <name type="common">Picoplanktonic green alga</name>
    <name type="synonym">Chromulina pusilla</name>
    <dbReference type="NCBI Taxonomy" id="38833"/>
    <lineage>
        <taxon>Eukaryota</taxon>
        <taxon>Viridiplantae</taxon>
        <taxon>Chlorophyta</taxon>
        <taxon>Mamiellophyceae</taxon>
        <taxon>Mamiellales</taxon>
        <taxon>Mamiellaceae</taxon>
        <taxon>Micromonas</taxon>
    </lineage>
</organism>
<feature type="region of interest" description="Disordered" evidence="1">
    <location>
        <begin position="412"/>
        <end position="431"/>
    </location>
</feature>
<name>A0A7S0IBX4_MICPS</name>
<proteinExistence type="predicted"/>
<reference evidence="3" key="1">
    <citation type="submission" date="2021-01" db="EMBL/GenBank/DDBJ databases">
        <authorList>
            <person name="Corre E."/>
            <person name="Pelletier E."/>
            <person name="Niang G."/>
            <person name="Scheremetjew M."/>
            <person name="Finn R."/>
            <person name="Kale V."/>
            <person name="Holt S."/>
            <person name="Cochrane G."/>
            <person name="Meng A."/>
            <person name="Brown T."/>
            <person name="Cohen L."/>
        </authorList>
    </citation>
    <scope>NUCLEOTIDE SEQUENCE</scope>
    <source>
        <strain evidence="3">CCMP1723</strain>
    </source>
</reference>
<accession>A0A7S0IBX4</accession>
<dbReference type="GO" id="GO:0035556">
    <property type="term" value="P:intracellular signal transduction"/>
    <property type="evidence" value="ECO:0007669"/>
    <property type="project" value="InterPro"/>
</dbReference>
<dbReference type="InterPro" id="IPR036388">
    <property type="entry name" value="WH-like_DNA-bd_sf"/>
</dbReference>
<dbReference type="Pfam" id="PF00462">
    <property type="entry name" value="Glutaredoxin"/>
    <property type="match status" value="1"/>
</dbReference>
<evidence type="ECO:0000313" key="3">
    <source>
        <dbReference type="EMBL" id="CAD8517128.1"/>
    </source>
</evidence>
<dbReference type="InterPro" id="IPR036390">
    <property type="entry name" value="WH_DNA-bd_sf"/>
</dbReference>
<gene>
    <name evidence="3" type="ORF">MCOM1403_LOCUS4554</name>
</gene>
<evidence type="ECO:0000256" key="1">
    <source>
        <dbReference type="SAM" id="MobiDB-lite"/>
    </source>
</evidence>
<dbReference type="SUPFAM" id="SSF46785">
    <property type="entry name" value="Winged helix' DNA-binding domain"/>
    <property type="match status" value="1"/>
</dbReference>
<dbReference type="InterPro" id="IPR000591">
    <property type="entry name" value="DEP_dom"/>
</dbReference>
<sequence>MGRVTVFASAGCSHCARAKAFLDARGVPHAVIDLTTHPARLADQRALTGSSSVPQVLFNREVVGGADDLEALEAELGPDGFLERVREALAAPDPTTPRLALDATPPVDADGPVATPTPSRPPMPRHHDDDDDEPIVATLNGVRFGFVAMIRELRSIVRVGDSAPRGLMRVVQRRCFTGADLVTALLGKHPSDLGREAAAAFAQRLCDAQVVREVGGSNPGAFKIRFRDDPRALYRLQPDNRPGWLNPWRLARVSRSDDSLARDDPASLCAALRAEFTSLCDAHADVMNPGAVRYDALRATPDFERLRVRCCALRSARLDALGRDARLAFLINAYNLSVGLAIASFGAPRTRAHRRTFFDDVRLCVGSYSYSLSEMEHGLLRGNARAPYGLFRPFAASDPRVRFATVRIPAIRTGDSNGDEPNGVPSSRSPRERVEVDARIHFALNCGARSCPPVSSYTPTDVDEELEAAAEAFVEGSTFVDVRERTVTTSAIFRWYARDFGRTDEEVLGRIRGWMPAGRGRFALEGMLADGRGGVRLAYAPYDWTTNASDSTSDYDATATRSEYSWLLGG</sequence>
<evidence type="ECO:0000259" key="2">
    <source>
        <dbReference type="PROSITE" id="PS50186"/>
    </source>
</evidence>
<dbReference type="SUPFAM" id="SSF52833">
    <property type="entry name" value="Thioredoxin-like"/>
    <property type="match status" value="1"/>
</dbReference>
<dbReference type="Gene3D" id="1.10.10.10">
    <property type="entry name" value="Winged helix-like DNA-binding domain superfamily/Winged helix DNA-binding domain"/>
    <property type="match status" value="1"/>
</dbReference>
<dbReference type="InterPro" id="IPR036249">
    <property type="entry name" value="Thioredoxin-like_sf"/>
</dbReference>
<dbReference type="PANTHER" id="PTHR46361:SF3">
    <property type="entry name" value="ELECTRON CARRIER_ PROTEIN DISULFIDE OXIDOREDUCTASE"/>
    <property type="match status" value="1"/>
</dbReference>
<dbReference type="Gene3D" id="3.40.30.10">
    <property type="entry name" value="Glutaredoxin"/>
    <property type="match status" value="1"/>
</dbReference>
<dbReference type="InterPro" id="IPR006869">
    <property type="entry name" value="DUF547"/>
</dbReference>